<dbReference type="SMART" id="SM00316">
    <property type="entry name" value="S1"/>
    <property type="match status" value="1"/>
</dbReference>
<feature type="domain" description="S1 motif" evidence="9">
    <location>
        <begin position="659"/>
        <end position="740"/>
    </location>
</feature>
<evidence type="ECO:0000256" key="8">
    <source>
        <dbReference type="HAMAP-Rule" id="MF_01895"/>
    </source>
</evidence>
<dbReference type="InterPro" id="IPR022966">
    <property type="entry name" value="RNase_II/R_CS"/>
</dbReference>
<dbReference type="InterPro" id="IPR040476">
    <property type="entry name" value="CSD2"/>
</dbReference>
<dbReference type="PROSITE" id="PS50126">
    <property type="entry name" value="S1"/>
    <property type="match status" value="1"/>
</dbReference>
<keyword evidence="6 8" id="KW-0269">Exonuclease</keyword>
<dbReference type="CDD" id="cd04471">
    <property type="entry name" value="S1_RNase_R"/>
    <property type="match status" value="1"/>
</dbReference>
<comment type="catalytic activity">
    <reaction evidence="1 8">
        <text>Exonucleolytic cleavage in the 3'- to 5'-direction to yield nucleoside 5'-phosphates.</text>
        <dbReference type="EC" id="3.1.13.1"/>
    </reaction>
</comment>
<dbReference type="Pfam" id="PF17876">
    <property type="entry name" value="CSD2"/>
    <property type="match status" value="1"/>
</dbReference>
<dbReference type="InterPro" id="IPR004476">
    <property type="entry name" value="RNase_II/RNase_R"/>
</dbReference>
<dbReference type="PANTHER" id="PTHR23355">
    <property type="entry name" value="RIBONUCLEASE"/>
    <property type="match status" value="1"/>
</dbReference>
<evidence type="ECO:0000313" key="10">
    <source>
        <dbReference type="EMBL" id="MBO3115264.1"/>
    </source>
</evidence>
<dbReference type="Pfam" id="PF00575">
    <property type="entry name" value="S1"/>
    <property type="match status" value="1"/>
</dbReference>
<accession>A0ABS3SYH2</accession>
<dbReference type="SMART" id="SM00955">
    <property type="entry name" value="RNB"/>
    <property type="match status" value="1"/>
</dbReference>
<sequence length="745" mass="85405">MTRKKKRKSRKNKISNLTNTILGILKKERNKAFNYKQIASKLGFDDASSRNQIIKKLHQLKAKGDIEEVERGKFKAVVNTEYFTGILDMSARGNGYIISDDFEDDIFVASNNINKALDGDEVEFYAYRRKHRGKQEGEITRVIKRAKSEYVGTIQIHSKKNFAFVVADNTKMYTDIFVPMNKTNKAEDGDKVLVSLEDWPEKSDSPNGKVIKVLGKPGEHGTEINSIMAEYGLPLEFPQEVETYANNIDISIKPEEIAKRRDMRKDLTFTIDPKDAKDFDDALSFTVLRNGIYEIGIHIADVSHYVKPDTVLDEEAYERATSIYLVDRVVPMLPERLSNGACSLRPREEKYTFSAVFQMNDKCEIKNEWFGRTVTYSDARFAYEEAQAIIENNPKATLGAVQASQLNTSIPKEVSLTEKQYNTKPEIAEAVVILDRLAKKMRSKRMREGAISFDKVEVKFDLDSDANPVGVFFKTSKDANKLIEEFMLLANRKVSEFIGKQKPKKTFVYRVHDEPDESKLAQLQTVVGRFGHKLNFKDRNSVASSLNKLLSDVVGKKEQNLVDTLTIRTMSKAEYTTHNIGHYGLAFEYYSHFTSPIRRYPDVMAHRLLQHYLDGGKSANEELYEERCKHSSNMEYLATKAERDSIKYMQIRFMQDHQDDDFLGVISGVTDWGIYVEIVANKCEGMVSVRDMKDDHYEFDQDHYAMIGRKAKTMYQLGDEVIVKVKNTDLVKKHLDFYMVGKPEA</sequence>
<evidence type="ECO:0000256" key="1">
    <source>
        <dbReference type="ARBA" id="ARBA00001849"/>
    </source>
</evidence>
<dbReference type="HAMAP" id="MF_01895">
    <property type="entry name" value="RNase_R"/>
    <property type="match status" value="1"/>
</dbReference>
<reference evidence="10 11" key="1">
    <citation type="submission" date="2021-03" db="EMBL/GenBank/DDBJ databases">
        <title>Winogradskyella sp. nov., isolated from costal sediment.</title>
        <authorList>
            <person name="Gao C."/>
        </authorList>
    </citation>
    <scope>NUCLEOTIDE SEQUENCE [LARGE SCALE GENOMIC DNA]</scope>
    <source>
        <strain evidence="10 11">DF17</strain>
    </source>
</reference>
<evidence type="ECO:0000256" key="3">
    <source>
        <dbReference type="ARBA" id="ARBA00022490"/>
    </source>
</evidence>
<name>A0ABS3SYH2_9FLAO</name>
<evidence type="ECO:0000256" key="7">
    <source>
        <dbReference type="ARBA" id="ARBA00022884"/>
    </source>
</evidence>
<dbReference type="Proteomes" id="UP000676776">
    <property type="component" value="Unassembled WGS sequence"/>
</dbReference>
<dbReference type="EMBL" id="JAGEVF010000001">
    <property type="protein sequence ID" value="MBO3115264.1"/>
    <property type="molecule type" value="Genomic_DNA"/>
</dbReference>
<dbReference type="Pfam" id="PF00773">
    <property type="entry name" value="RNB"/>
    <property type="match status" value="1"/>
</dbReference>
<comment type="function">
    <text evidence="8">3'-5' exoribonuclease that releases 5'-nucleoside monophosphates and is involved in maturation of structured RNAs.</text>
</comment>
<comment type="subcellular location">
    <subcellularLocation>
        <location evidence="2 8">Cytoplasm</location>
    </subcellularLocation>
</comment>
<dbReference type="SUPFAM" id="SSF50249">
    <property type="entry name" value="Nucleic acid-binding proteins"/>
    <property type="match status" value="3"/>
</dbReference>
<dbReference type="InterPro" id="IPR011805">
    <property type="entry name" value="RNase_R"/>
</dbReference>
<evidence type="ECO:0000313" key="11">
    <source>
        <dbReference type="Proteomes" id="UP000676776"/>
    </source>
</evidence>
<dbReference type="SMART" id="SM00357">
    <property type="entry name" value="CSP"/>
    <property type="match status" value="2"/>
</dbReference>
<protein>
    <recommendedName>
        <fullName evidence="8">Ribonuclease R</fullName>
        <shortName evidence="8">RNase R</shortName>
        <ecNumber evidence="8">3.1.13.1</ecNumber>
    </recommendedName>
</protein>
<proteinExistence type="inferred from homology"/>
<dbReference type="Gene3D" id="2.40.50.140">
    <property type="entry name" value="Nucleic acid-binding proteins"/>
    <property type="match status" value="3"/>
</dbReference>
<dbReference type="PANTHER" id="PTHR23355:SF9">
    <property type="entry name" value="DIS3-LIKE EXONUCLEASE 2"/>
    <property type="match status" value="1"/>
</dbReference>
<gene>
    <name evidence="8" type="primary">rnr</name>
    <name evidence="10" type="ORF">J4050_00805</name>
</gene>
<keyword evidence="3 8" id="KW-0963">Cytoplasm</keyword>
<organism evidence="10 11">
    <name type="scientific">Winogradskyella pelagia</name>
    <dbReference type="NCBI Taxonomy" id="2819984"/>
    <lineage>
        <taxon>Bacteria</taxon>
        <taxon>Pseudomonadati</taxon>
        <taxon>Bacteroidota</taxon>
        <taxon>Flavobacteriia</taxon>
        <taxon>Flavobacteriales</taxon>
        <taxon>Flavobacteriaceae</taxon>
        <taxon>Winogradskyella</taxon>
    </lineage>
</organism>
<comment type="similarity">
    <text evidence="8">Belongs to the RNR ribonuclease family. RNase R subfamily.</text>
</comment>
<dbReference type="InterPro" id="IPR003029">
    <property type="entry name" value="S1_domain"/>
</dbReference>
<dbReference type="PROSITE" id="PS01175">
    <property type="entry name" value="RIBONUCLEASE_II"/>
    <property type="match status" value="1"/>
</dbReference>
<keyword evidence="7 8" id="KW-0694">RNA-binding</keyword>
<evidence type="ECO:0000256" key="5">
    <source>
        <dbReference type="ARBA" id="ARBA00022801"/>
    </source>
</evidence>
<dbReference type="NCBIfam" id="TIGR00358">
    <property type="entry name" value="3_prime_RNase"/>
    <property type="match status" value="1"/>
</dbReference>
<dbReference type="InterPro" id="IPR050180">
    <property type="entry name" value="RNR_Ribonuclease"/>
</dbReference>
<keyword evidence="11" id="KW-1185">Reference proteome</keyword>
<dbReference type="Pfam" id="PF08206">
    <property type="entry name" value="OB_RNB"/>
    <property type="match status" value="1"/>
</dbReference>
<evidence type="ECO:0000256" key="4">
    <source>
        <dbReference type="ARBA" id="ARBA00022722"/>
    </source>
</evidence>
<dbReference type="EC" id="3.1.13.1" evidence="8"/>
<evidence type="ECO:0000259" key="9">
    <source>
        <dbReference type="PROSITE" id="PS50126"/>
    </source>
</evidence>
<keyword evidence="5 8" id="KW-0378">Hydrolase</keyword>
<keyword evidence="4 8" id="KW-0540">Nuclease</keyword>
<comment type="caution">
    <text evidence="10">The sequence shown here is derived from an EMBL/GenBank/DDBJ whole genome shotgun (WGS) entry which is preliminary data.</text>
</comment>
<dbReference type="RefSeq" id="WP_208152039.1">
    <property type="nucleotide sequence ID" value="NZ_JAGEVF010000001.1"/>
</dbReference>
<dbReference type="InterPro" id="IPR011129">
    <property type="entry name" value="CSD"/>
</dbReference>
<evidence type="ECO:0000256" key="2">
    <source>
        <dbReference type="ARBA" id="ARBA00004496"/>
    </source>
</evidence>
<evidence type="ECO:0000256" key="6">
    <source>
        <dbReference type="ARBA" id="ARBA00022839"/>
    </source>
</evidence>
<dbReference type="InterPro" id="IPR013223">
    <property type="entry name" value="RNase_B_OB_dom"/>
</dbReference>
<dbReference type="InterPro" id="IPR001900">
    <property type="entry name" value="RNase_II/R"/>
</dbReference>
<dbReference type="InterPro" id="IPR012340">
    <property type="entry name" value="NA-bd_OB-fold"/>
</dbReference>